<dbReference type="EMBL" id="CAJHJT010000023">
    <property type="protein sequence ID" value="CAD7001359.1"/>
    <property type="molecule type" value="Genomic_DNA"/>
</dbReference>
<name>A0A811UQF5_CERCA</name>
<reference evidence="1" key="1">
    <citation type="submission" date="2020-11" db="EMBL/GenBank/DDBJ databases">
        <authorList>
            <person name="Whitehead M."/>
        </authorList>
    </citation>
    <scope>NUCLEOTIDE SEQUENCE</scope>
    <source>
        <strain evidence="1">EGII</strain>
    </source>
</reference>
<keyword evidence="3" id="KW-1185">Reference proteome</keyword>
<evidence type="ECO:0000313" key="1">
    <source>
        <dbReference type="EMBL" id="CAD7001359.1"/>
    </source>
</evidence>
<evidence type="ECO:0000313" key="2">
    <source>
        <dbReference type="EMBL" id="CAD7001370.1"/>
    </source>
</evidence>
<organism evidence="1 3">
    <name type="scientific">Ceratitis capitata</name>
    <name type="common">Mediterranean fruit fly</name>
    <name type="synonym">Tephritis capitata</name>
    <dbReference type="NCBI Taxonomy" id="7213"/>
    <lineage>
        <taxon>Eukaryota</taxon>
        <taxon>Metazoa</taxon>
        <taxon>Ecdysozoa</taxon>
        <taxon>Arthropoda</taxon>
        <taxon>Hexapoda</taxon>
        <taxon>Insecta</taxon>
        <taxon>Pterygota</taxon>
        <taxon>Neoptera</taxon>
        <taxon>Endopterygota</taxon>
        <taxon>Diptera</taxon>
        <taxon>Brachycera</taxon>
        <taxon>Muscomorpha</taxon>
        <taxon>Tephritoidea</taxon>
        <taxon>Tephritidae</taxon>
        <taxon>Ceratitis</taxon>
        <taxon>Ceratitis</taxon>
    </lineage>
</organism>
<gene>
    <name evidence="1" type="ORF">CCAP1982_LOCUS9857</name>
    <name evidence="2" type="ORF">CCAP1982_LOCUS9868</name>
</gene>
<dbReference type="Proteomes" id="UP000606786">
    <property type="component" value="Unassembled WGS sequence"/>
</dbReference>
<proteinExistence type="predicted"/>
<protein>
    <submittedName>
        <fullName evidence="1">(Mediterranean fruit fly) hypothetical protein</fullName>
    </submittedName>
</protein>
<comment type="caution">
    <text evidence="1">The sequence shown here is derived from an EMBL/GenBank/DDBJ whole genome shotgun (WGS) entry which is preliminary data.</text>
</comment>
<dbReference type="EMBL" id="CAJHJT010000023">
    <property type="protein sequence ID" value="CAD7001370.1"/>
    <property type="molecule type" value="Genomic_DNA"/>
</dbReference>
<dbReference type="AlphaFoldDB" id="A0A811UQF5"/>
<accession>A0A811UQF5</accession>
<sequence length="157" mass="18231">MSNNRFQLLFDDDDQVCVQKTSKPPPIYLRDKSIDLIGKNNFRVVPIEKENIQEVKVQTYGEDSYRNVAGNFEKEKKSFYTFQLKSSRSSVVILESIEHSVSPTEIESALKDESFGIKNVFNVPNRKNIPQPMLRAYIESDFQLLKKGEVHPIYKLR</sequence>
<evidence type="ECO:0000313" key="3">
    <source>
        <dbReference type="Proteomes" id="UP000606786"/>
    </source>
</evidence>